<dbReference type="Pfam" id="PF13646">
    <property type="entry name" value="HEAT_2"/>
    <property type="match status" value="1"/>
</dbReference>
<dbReference type="EMBL" id="EU016574">
    <property type="protein sequence ID" value="ABZ06385.1"/>
    <property type="molecule type" value="Genomic_DNA"/>
</dbReference>
<keyword evidence="2" id="KW-0378">Hydrolase</keyword>
<dbReference type="PANTHER" id="PTHR42693">
    <property type="entry name" value="ARYLSULFATASE FAMILY MEMBER"/>
    <property type="match status" value="1"/>
</dbReference>
<organism evidence="5">
    <name type="scientific">uncultured marine microorganism HF4000_009G21</name>
    <dbReference type="NCBI Taxonomy" id="455515"/>
    <lineage>
        <taxon>unclassified sequences</taxon>
        <taxon>environmental samples</taxon>
    </lineage>
</organism>
<accession>B3T1C6</accession>
<dbReference type="PANTHER" id="PTHR42693:SF53">
    <property type="entry name" value="ENDO-4-O-SULFATASE"/>
    <property type="match status" value="1"/>
</dbReference>
<feature type="transmembrane region" description="Helical" evidence="3">
    <location>
        <begin position="17"/>
        <end position="36"/>
    </location>
</feature>
<keyword evidence="3" id="KW-0472">Membrane</keyword>
<evidence type="ECO:0000259" key="4">
    <source>
        <dbReference type="Pfam" id="PF00884"/>
    </source>
</evidence>
<feature type="domain" description="Sulfatase N-terminal" evidence="4">
    <location>
        <begin position="126"/>
        <end position="277"/>
    </location>
</feature>
<dbReference type="InterPro" id="IPR000917">
    <property type="entry name" value="Sulfatase_N"/>
</dbReference>
<dbReference type="SUPFAM" id="SSF48371">
    <property type="entry name" value="ARM repeat"/>
    <property type="match status" value="1"/>
</dbReference>
<name>B3T1C6_9ZZZZ</name>
<evidence type="ECO:0000256" key="1">
    <source>
        <dbReference type="ARBA" id="ARBA00008779"/>
    </source>
</evidence>
<evidence type="ECO:0000256" key="2">
    <source>
        <dbReference type="ARBA" id="ARBA00022801"/>
    </source>
</evidence>
<keyword evidence="3" id="KW-1133">Transmembrane helix</keyword>
<keyword evidence="3" id="KW-0812">Transmembrane</keyword>
<protein>
    <submittedName>
        <fullName evidence="5">Putative Sulfatase</fullName>
    </submittedName>
</protein>
<dbReference type="CDD" id="cd16027">
    <property type="entry name" value="SGSH"/>
    <property type="match status" value="1"/>
</dbReference>
<comment type="similarity">
    <text evidence="1">Belongs to the sulfatase family.</text>
</comment>
<dbReference type="InterPro" id="IPR011989">
    <property type="entry name" value="ARM-like"/>
</dbReference>
<reference evidence="5" key="1">
    <citation type="journal article" date="2008" name="ISME J.">
        <title>Genomic patterns of recombination, clonal divergence and environment in marine microbial populations.</title>
        <authorList>
            <person name="Konstantinidis K.T."/>
            <person name="Delong E.F."/>
        </authorList>
    </citation>
    <scope>NUCLEOTIDE SEQUENCE</scope>
</reference>
<proteinExistence type="inferred from homology"/>
<dbReference type="InterPro" id="IPR050738">
    <property type="entry name" value="Sulfatase"/>
</dbReference>
<sequence length="602" mass="67593">MQLSRKNQTSSGSPAKIMVHISVVMVICMPIHQTWITSRRGGMLFKRAWSTAPVCAAARTALISGMYPPSLGAEHMRSIVSLPAFMKMYPQYLREAGYYCSNNAKEDYNLVEPGQVWDDSSGDAHWRNRGSGQPFFSVFNFGMTHESQIRAADANTVHELAGVRVPAYQPDTPEVRSNWTQYYDRITQLDSAVAEALSALEQAELSEDTIVFFFSDHGSGFPRSKRWPFNSGLHVPMIVYFPEKWRHLAPAEYAPGVQSERLVDFMDLAPTLLSLIGREPPAYLHGHAFAGGFQTDPPDYLYAFRGRMDERYDMVRTVSDGRYIYLRQYMPHKIYGQHVSYMFETQATQVWKRMFDEGRLNVAQSRFWETKPPEELYDLDNDPDEIDNLADSPVHQQILQRLRQVQQDWVFQSRDFGFLPEAEIHSRSRNSTPYEVAQDDEQYPLGRIVRTADLAASLDPDAVDELIAALADADSAVRYWAVLGLLMRQAPAVSTAREYLLDALSDPSASVRVTAAEALGRYGSGPDIDTALEVLLEHAVVQVNGEFIAMLAVAALDAMDERALGVQDRIAAIDTTGGTGTRPTVREVERLIAKTLADLGER</sequence>
<dbReference type="GO" id="GO:0004065">
    <property type="term" value="F:arylsulfatase activity"/>
    <property type="evidence" value="ECO:0007669"/>
    <property type="project" value="TreeGrafter"/>
</dbReference>
<gene>
    <name evidence="5" type="ORF">ALOHA_HF4000009G21ctg1g21</name>
</gene>
<evidence type="ECO:0000313" key="5">
    <source>
        <dbReference type="EMBL" id="ABZ06385.1"/>
    </source>
</evidence>
<dbReference type="Gene3D" id="3.40.720.10">
    <property type="entry name" value="Alkaline Phosphatase, subunit A"/>
    <property type="match status" value="1"/>
</dbReference>
<dbReference type="Pfam" id="PF00884">
    <property type="entry name" value="Sulfatase"/>
    <property type="match status" value="1"/>
</dbReference>
<dbReference type="Gene3D" id="1.25.10.10">
    <property type="entry name" value="Leucine-rich Repeat Variant"/>
    <property type="match status" value="1"/>
</dbReference>
<dbReference type="InterPro" id="IPR016024">
    <property type="entry name" value="ARM-type_fold"/>
</dbReference>
<dbReference type="SUPFAM" id="SSF53649">
    <property type="entry name" value="Alkaline phosphatase-like"/>
    <property type="match status" value="1"/>
</dbReference>
<dbReference type="AlphaFoldDB" id="B3T1C6"/>
<dbReference type="InterPro" id="IPR017850">
    <property type="entry name" value="Alkaline_phosphatase_core_sf"/>
</dbReference>
<evidence type="ECO:0000256" key="3">
    <source>
        <dbReference type="SAM" id="Phobius"/>
    </source>
</evidence>